<sequence>MLSSLVSFPTASFFFCAVSSSGAWNSKCTASSLKKASAGHWEPSVSPQTPRLKYTGVFVPRLERESLRQEGAENK</sequence>
<protein>
    <submittedName>
        <fullName evidence="2">Putative secreted protein</fullName>
    </submittedName>
</protein>
<name>A0A6G5A4J3_RHIMP</name>
<reference evidence="2" key="1">
    <citation type="submission" date="2020-03" db="EMBL/GenBank/DDBJ databases">
        <title>A transcriptome and proteome of the tick Rhipicephalus microplus shaped by the genetic composition of its hosts and developmental stage.</title>
        <authorList>
            <person name="Garcia G.R."/>
            <person name="Ribeiro J.M.C."/>
            <person name="Maruyama S.R."/>
            <person name="Gardinasse L.G."/>
            <person name="Nelson K."/>
            <person name="Ferreira B.R."/>
            <person name="Andrade T.G."/>
            <person name="Santos I.K.F.M."/>
        </authorList>
    </citation>
    <scope>NUCLEOTIDE SEQUENCE</scope>
    <source>
        <strain evidence="2">NSGR</strain>
        <tissue evidence="2">Salivary glands</tissue>
    </source>
</reference>
<feature type="chain" id="PRO_5026153590" evidence="1">
    <location>
        <begin position="24"/>
        <end position="75"/>
    </location>
</feature>
<feature type="signal peptide" evidence="1">
    <location>
        <begin position="1"/>
        <end position="23"/>
    </location>
</feature>
<organism evidence="2">
    <name type="scientific">Rhipicephalus microplus</name>
    <name type="common">Cattle tick</name>
    <name type="synonym">Boophilus microplus</name>
    <dbReference type="NCBI Taxonomy" id="6941"/>
    <lineage>
        <taxon>Eukaryota</taxon>
        <taxon>Metazoa</taxon>
        <taxon>Ecdysozoa</taxon>
        <taxon>Arthropoda</taxon>
        <taxon>Chelicerata</taxon>
        <taxon>Arachnida</taxon>
        <taxon>Acari</taxon>
        <taxon>Parasitiformes</taxon>
        <taxon>Ixodida</taxon>
        <taxon>Ixodoidea</taxon>
        <taxon>Ixodidae</taxon>
        <taxon>Rhipicephalinae</taxon>
        <taxon>Rhipicephalus</taxon>
        <taxon>Boophilus</taxon>
    </lineage>
</organism>
<accession>A0A6G5A4J3</accession>
<evidence type="ECO:0000256" key="1">
    <source>
        <dbReference type="SAM" id="SignalP"/>
    </source>
</evidence>
<keyword evidence="1" id="KW-0732">Signal</keyword>
<proteinExistence type="predicted"/>
<evidence type="ECO:0000313" key="2">
    <source>
        <dbReference type="EMBL" id="NIE45116.1"/>
    </source>
</evidence>
<dbReference type="EMBL" id="GIKN01002843">
    <property type="protein sequence ID" value="NIE45116.1"/>
    <property type="molecule type" value="Transcribed_RNA"/>
</dbReference>
<dbReference type="AlphaFoldDB" id="A0A6G5A4J3"/>